<dbReference type="GO" id="GO:0005179">
    <property type="term" value="F:hormone activity"/>
    <property type="evidence" value="ECO:0007669"/>
    <property type="project" value="UniProtKB-KW"/>
</dbReference>
<evidence type="ECO:0000256" key="3">
    <source>
        <dbReference type="ARBA" id="ARBA00022729"/>
    </source>
</evidence>
<evidence type="ECO:0000256" key="2">
    <source>
        <dbReference type="ARBA" id="ARBA00022702"/>
    </source>
</evidence>
<dbReference type="InterPro" id="IPR008801">
    <property type="entry name" value="RALF"/>
</dbReference>
<evidence type="ECO:0000256" key="1">
    <source>
        <dbReference type="ARBA" id="ARBA00009178"/>
    </source>
</evidence>
<dbReference type="Proteomes" id="UP000824469">
    <property type="component" value="Unassembled WGS sequence"/>
</dbReference>
<comment type="caution">
    <text evidence="6">The sequence shown here is derived from an EMBL/GenBank/DDBJ whole genome shotgun (WGS) entry which is preliminary data.</text>
</comment>
<evidence type="ECO:0000256" key="4">
    <source>
        <dbReference type="ARBA" id="ARBA00023157"/>
    </source>
</evidence>
<dbReference type="AlphaFoldDB" id="A0AA38FL82"/>
<feature type="non-terminal residue" evidence="6">
    <location>
        <position position="1"/>
    </location>
</feature>
<dbReference type="Pfam" id="PF05498">
    <property type="entry name" value="RALF"/>
    <property type="match status" value="1"/>
</dbReference>
<accession>A0AA38FL82</accession>
<dbReference type="PANTHER" id="PTHR33136:SF6">
    <property type="entry name" value="PROTEIN RALF-LIKE 34"/>
    <property type="match status" value="1"/>
</dbReference>
<dbReference type="GO" id="GO:0019722">
    <property type="term" value="P:calcium-mediated signaling"/>
    <property type="evidence" value="ECO:0007669"/>
    <property type="project" value="TreeGrafter"/>
</dbReference>
<evidence type="ECO:0000313" key="7">
    <source>
        <dbReference type="Proteomes" id="UP000824469"/>
    </source>
</evidence>
<keyword evidence="4" id="KW-1015">Disulfide bond</keyword>
<reference evidence="6 7" key="1">
    <citation type="journal article" date="2021" name="Nat. Plants">
        <title>The Taxus genome provides insights into paclitaxel biosynthesis.</title>
        <authorList>
            <person name="Xiong X."/>
            <person name="Gou J."/>
            <person name="Liao Q."/>
            <person name="Li Y."/>
            <person name="Zhou Q."/>
            <person name="Bi G."/>
            <person name="Li C."/>
            <person name="Du R."/>
            <person name="Wang X."/>
            <person name="Sun T."/>
            <person name="Guo L."/>
            <person name="Liang H."/>
            <person name="Lu P."/>
            <person name="Wu Y."/>
            <person name="Zhang Z."/>
            <person name="Ro D.K."/>
            <person name="Shang Y."/>
            <person name="Huang S."/>
            <person name="Yan J."/>
        </authorList>
    </citation>
    <scope>NUCLEOTIDE SEQUENCE [LARGE SCALE GENOMIC DNA]</scope>
    <source>
        <strain evidence="6">Ta-2019</strain>
    </source>
</reference>
<dbReference type="PANTHER" id="PTHR33136">
    <property type="entry name" value="RAPID ALKALINIZATION FACTOR-LIKE"/>
    <property type="match status" value="1"/>
</dbReference>
<protein>
    <submittedName>
        <fullName evidence="6">Uncharacterized protein</fullName>
    </submittedName>
</protein>
<proteinExistence type="inferred from homology"/>
<keyword evidence="3 5" id="KW-0732">Signal</keyword>
<comment type="similarity">
    <text evidence="1">Belongs to the plant rapid alkalinization factor (RALF) family.</text>
</comment>
<gene>
    <name evidence="6" type="ORF">KI387_010661</name>
</gene>
<evidence type="ECO:0000313" key="6">
    <source>
        <dbReference type="EMBL" id="KAH9306257.1"/>
    </source>
</evidence>
<keyword evidence="2" id="KW-0372">Hormone</keyword>
<dbReference type="GO" id="GO:0009506">
    <property type="term" value="C:plasmodesma"/>
    <property type="evidence" value="ECO:0007669"/>
    <property type="project" value="TreeGrafter"/>
</dbReference>
<evidence type="ECO:0000256" key="5">
    <source>
        <dbReference type="SAM" id="SignalP"/>
    </source>
</evidence>
<dbReference type="EMBL" id="JAHRHJ020000008">
    <property type="protein sequence ID" value="KAH9306257.1"/>
    <property type="molecule type" value="Genomic_DNA"/>
</dbReference>
<organism evidence="6 7">
    <name type="scientific">Taxus chinensis</name>
    <name type="common">Chinese yew</name>
    <name type="synonym">Taxus wallichiana var. chinensis</name>
    <dbReference type="NCBI Taxonomy" id="29808"/>
    <lineage>
        <taxon>Eukaryota</taxon>
        <taxon>Viridiplantae</taxon>
        <taxon>Streptophyta</taxon>
        <taxon>Embryophyta</taxon>
        <taxon>Tracheophyta</taxon>
        <taxon>Spermatophyta</taxon>
        <taxon>Pinopsida</taxon>
        <taxon>Pinidae</taxon>
        <taxon>Conifers II</taxon>
        <taxon>Cupressales</taxon>
        <taxon>Taxaceae</taxon>
        <taxon>Taxus</taxon>
    </lineage>
</organism>
<sequence>MVATSNLIAVSLCVVVFMAAMETTMSSDGFMWSQNDMNKVMDIWNAVNTYSSRCNGRIGDCFPEEETLMDSEINRRTLWRRRNYISYGVLLRNSVPCTKRGRSYYHCGDSLHANPYRRPCSKIT</sequence>
<name>A0AA38FL82_TAXCH</name>
<keyword evidence="7" id="KW-1185">Reference proteome</keyword>
<feature type="signal peptide" evidence="5">
    <location>
        <begin position="1"/>
        <end position="26"/>
    </location>
</feature>
<feature type="chain" id="PRO_5041349772" evidence="5">
    <location>
        <begin position="27"/>
        <end position="124"/>
    </location>
</feature>
<dbReference type="OMA" id="AMGELEM"/>
<feature type="non-terminal residue" evidence="6">
    <location>
        <position position="124"/>
    </location>
</feature>